<dbReference type="InterPro" id="IPR000086">
    <property type="entry name" value="NUDIX_hydrolase_dom"/>
</dbReference>
<dbReference type="PROSITE" id="PS51462">
    <property type="entry name" value="NUDIX"/>
    <property type="match status" value="1"/>
</dbReference>
<dbReference type="RefSeq" id="WP_341417867.1">
    <property type="nucleotide sequence ID" value="NZ_JBBPCC010000016.1"/>
</dbReference>
<accession>A0ABU9DPD5</accession>
<organism evidence="2 3">
    <name type="scientific">Paenibacillus filicis</name>
    <dbReference type="NCBI Taxonomy" id="669464"/>
    <lineage>
        <taxon>Bacteria</taxon>
        <taxon>Bacillati</taxon>
        <taxon>Bacillota</taxon>
        <taxon>Bacilli</taxon>
        <taxon>Bacillales</taxon>
        <taxon>Paenibacillaceae</taxon>
        <taxon>Paenibacillus</taxon>
    </lineage>
</organism>
<dbReference type="EMBL" id="JBBPCC010000016">
    <property type="protein sequence ID" value="MEK8130731.1"/>
    <property type="molecule type" value="Genomic_DNA"/>
</dbReference>
<proteinExistence type="predicted"/>
<gene>
    <name evidence="2" type="ORF">WMW72_22755</name>
</gene>
<evidence type="ECO:0000313" key="3">
    <source>
        <dbReference type="Proteomes" id="UP001469365"/>
    </source>
</evidence>
<dbReference type="Pfam" id="PF00293">
    <property type="entry name" value="NUDIX"/>
    <property type="match status" value="1"/>
</dbReference>
<protein>
    <submittedName>
        <fullName evidence="2">NUDIX domain-containing protein</fullName>
    </submittedName>
</protein>
<keyword evidence="3" id="KW-1185">Reference proteome</keyword>
<dbReference type="Proteomes" id="UP001469365">
    <property type="component" value="Unassembled WGS sequence"/>
</dbReference>
<dbReference type="Gene3D" id="3.90.79.10">
    <property type="entry name" value="Nucleoside Triphosphate Pyrophosphohydrolase"/>
    <property type="match status" value="1"/>
</dbReference>
<comment type="caution">
    <text evidence="2">The sequence shown here is derived from an EMBL/GenBank/DDBJ whole genome shotgun (WGS) entry which is preliminary data.</text>
</comment>
<dbReference type="SUPFAM" id="SSF55811">
    <property type="entry name" value="Nudix"/>
    <property type="match status" value="1"/>
</dbReference>
<reference evidence="2 3" key="1">
    <citation type="submission" date="2024-04" db="EMBL/GenBank/DDBJ databases">
        <title>draft genome sequnece of Paenibacillus filicis.</title>
        <authorList>
            <person name="Kim D.-U."/>
        </authorList>
    </citation>
    <scope>NUCLEOTIDE SEQUENCE [LARGE SCALE GENOMIC DNA]</scope>
    <source>
        <strain evidence="2 3">KACC14197</strain>
    </source>
</reference>
<evidence type="ECO:0000313" key="2">
    <source>
        <dbReference type="EMBL" id="MEK8130731.1"/>
    </source>
</evidence>
<evidence type="ECO:0000259" key="1">
    <source>
        <dbReference type="PROSITE" id="PS51462"/>
    </source>
</evidence>
<dbReference type="CDD" id="cd02883">
    <property type="entry name" value="NUDIX_Hydrolase"/>
    <property type="match status" value="1"/>
</dbReference>
<feature type="domain" description="Nudix hydrolase" evidence="1">
    <location>
        <begin position="1"/>
        <end position="127"/>
    </location>
</feature>
<dbReference type="InterPro" id="IPR015797">
    <property type="entry name" value="NUDIX_hydrolase-like_dom_sf"/>
</dbReference>
<sequence>MQGYNVIMVYNNTLDRLLMCKRIKDPYKGLSNLVGGKIEAGEAGLDSAYRELFEETSISREDITLHHLMDFTYYYQHCYVEVYVGKLRRDVEISGDENPLYWSELTPDFFDMSLYAGEGNIGHMVAQVNMYKDAVLRD</sequence>
<name>A0ABU9DPD5_9BACL</name>